<keyword evidence="1" id="KW-0812">Transmembrane</keyword>
<keyword evidence="1" id="KW-1133">Transmembrane helix</keyword>
<feature type="transmembrane region" description="Helical" evidence="1">
    <location>
        <begin position="44"/>
        <end position="66"/>
    </location>
</feature>
<comment type="caution">
    <text evidence="2">The sequence shown here is derived from an EMBL/GenBank/DDBJ whole genome shotgun (WGS) entry which is preliminary data.</text>
</comment>
<proteinExistence type="predicted"/>
<evidence type="ECO:0000313" key="2">
    <source>
        <dbReference type="EMBL" id="TLU61218.1"/>
    </source>
</evidence>
<reference evidence="2 3" key="1">
    <citation type="submission" date="2019-05" db="EMBL/GenBank/DDBJ databases">
        <title>Genome sequences of Thalassotalea litorea 1K03283.</title>
        <authorList>
            <person name="Zhang D."/>
        </authorList>
    </citation>
    <scope>NUCLEOTIDE SEQUENCE [LARGE SCALE GENOMIC DNA]</scope>
    <source>
        <strain evidence="2 3">MCCC 1K03283</strain>
    </source>
</reference>
<keyword evidence="3" id="KW-1185">Reference proteome</keyword>
<dbReference type="RefSeq" id="WP_138321294.1">
    <property type="nucleotide sequence ID" value="NZ_VCBC01000018.1"/>
</dbReference>
<dbReference type="EMBL" id="VCBC01000018">
    <property type="protein sequence ID" value="TLU61218.1"/>
    <property type="molecule type" value="Genomic_DNA"/>
</dbReference>
<sequence length="96" mass="10918">MNRAFANFFSGCNALFLFLFLVGSVAGFYHLATTPGAIDTAGGWFRIGAIWLVICFFFGMWLLFIAMYDELRLLRQTTEQLLEKHTITTDIIEPTL</sequence>
<name>A0A5R9IGF5_9GAMM</name>
<dbReference type="AlphaFoldDB" id="A0A5R9IGF5"/>
<protein>
    <submittedName>
        <fullName evidence="2">Uncharacterized protein</fullName>
    </submittedName>
</protein>
<evidence type="ECO:0000313" key="3">
    <source>
        <dbReference type="Proteomes" id="UP000307790"/>
    </source>
</evidence>
<evidence type="ECO:0000256" key="1">
    <source>
        <dbReference type="SAM" id="Phobius"/>
    </source>
</evidence>
<gene>
    <name evidence="2" type="ORF">FE810_15460</name>
</gene>
<accession>A0A5R9IGF5</accession>
<organism evidence="2 3">
    <name type="scientific">Thalassotalea litorea</name>
    <dbReference type="NCBI Taxonomy" id="2020715"/>
    <lineage>
        <taxon>Bacteria</taxon>
        <taxon>Pseudomonadati</taxon>
        <taxon>Pseudomonadota</taxon>
        <taxon>Gammaproteobacteria</taxon>
        <taxon>Alteromonadales</taxon>
        <taxon>Colwelliaceae</taxon>
        <taxon>Thalassotalea</taxon>
    </lineage>
</organism>
<dbReference type="Proteomes" id="UP000307790">
    <property type="component" value="Unassembled WGS sequence"/>
</dbReference>
<feature type="transmembrane region" description="Helical" evidence="1">
    <location>
        <begin position="12"/>
        <end position="32"/>
    </location>
</feature>
<keyword evidence="1" id="KW-0472">Membrane</keyword>